<evidence type="ECO:0000313" key="17">
    <source>
        <dbReference type="Proteomes" id="UP000429523"/>
    </source>
</evidence>
<comment type="subcellular location">
    <subcellularLocation>
        <location evidence="1">Cytoplasm</location>
    </subcellularLocation>
</comment>
<dbReference type="Proteomes" id="UP000488956">
    <property type="component" value="Unassembled WGS sequence"/>
</dbReference>
<evidence type="ECO:0000313" key="11">
    <source>
        <dbReference type="EMBL" id="KAE9122454.1"/>
    </source>
</evidence>
<feature type="region of interest" description="Disordered" evidence="5">
    <location>
        <begin position="136"/>
        <end position="163"/>
    </location>
</feature>
<evidence type="ECO:0000313" key="13">
    <source>
        <dbReference type="EMBL" id="KAE9220696.1"/>
    </source>
</evidence>
<keyword evidence="18" id="KW-1185">Reference proteome</keyword>
<evidence type="ECO:0000313" key="24">
    <source>
        <dbReference type="Proteomes" id="UP000476176"/>
    </source>
</evidence>
<feature type="region of interest" description="Disordered" evidence="5">
    <location>
        <begin position="909"/>
        <end position="938"/>
    </location>
</feature>
<feature type="compositionally biased region" description="Basic and acidic residues" evidence="5">
    <location>
        <begin position="139"/>
        <end position="153"/>
    </location>
</feature>
<evidence type="ECO:0000313" key="22">
    <source>
        <dbReference type="Proteomes" id="UP000441208"/>
    </source>
</evidence>
<evidence type="ECO:0000313" key="19">
    <source>
        <dbReference type="Proteomes" id="UP000437068"/>
    </source>
</evidence>
<feature type="coiled-coil region" evidence="4">
    <location>
        <begin position="415"/>
        <end position="496"/>
    </location>
</feature>
<evidence type="ECO:0000313" key="14">
    <source>
        <dbReference type="EMBL" id="KAE9242694.1"/>
    </source>
</evidence>
<evidence type="ECO:0000313" key="18">
    <source>
        <dbReference type="Proteomes" id="UP000433483"/>
    </source>
</evidence>
<dbReference type="GO" id="GO:0031122">
    <property type="term" value="P:cytoplasmic microtubule organization"/>
    <property type="evidence" value="ECO:0007669"/>
    <property type="project" value="InterPro"/>
</dbReference>
<proteinExistence type="predicted"/>
<dbReference type="Pfam" id="PF19047">
    <property type="entry name" value="HOOK_N"/>
    <property type="match status" value="1"/>
</dbReference>
<feature type="coiled-coil region" evidence="4">
    <location>
        <begin position="287"/>
        <end position="390"/>
    </location>
</feature>
<dbReference type="EMBL" id="QXGD01000333">
    <property type="protein sequence ID" value="KAE9242980.1"/>
    <property type="molecule type" value="Genomic_DNA"/>
</dbReference>
<evidence type="ECO:0000256" key="3">
    <source>
        <dbReference type="ARBA" id="ARBA00023054"/>
    </source>
</evidence>
<dbReference type="Proteomes" id="UP000476176">
    <property type="component" value="Unassembled WGS sequence"/>
</dbReference>
<evidence type="ECO:0000259" key="7">
    <source>
        <dbReference type="Pfam" id="PF19047"/>
    </source>
</evidence>
<evidence type="ECO:0000256" key="5">
    <source>
        <dbReference type="SAM" id="MobiDB-lite"/>
    </source>
</evidence>
<feature type="domain" description="HOOK N-terminal" evidence="7">
    <location>
        <begin position="82"/>
        <end position="124"/>
    </location>
</feature>
<dbReference type="Proteomes" id="UP000429523">
    <property type="component" value="Unassembled WGS sequence"/>
</dbReference>
<dbReference type="Proteomes" id="UP000440367">
    <property type="component" value="Unassembled WGS sequence"/>
</dbReference>
<dbReference type="GO" id="GO:0005815">
    <property type="term" value="C:microtubule organizing center"/>
    <property type="evidence" value="ECO:0007669"/>
    <property type="project" value="TreeGrafter"/>
</dbReference>
<dbReference type="Pfam" id="PF05622">
    <property type="entry name" value="HOOK"/>
    <property type="match status" value="1"/>
</dbReference>
<feature type="compositionally biased region" description="Polar residues" evidence="5">
    <location>
        <begin position="976"/>
        <end position="998"/>
    </location>
</feature>
<dbReference type="EMBL" id="QXFZ01000309">
    <property type="protein sequence ID" value="KAE9121844.1"/>
    <property type="molecule type" value="Genomic_DNA"/>
</dbReference>
<reference evidence="17 18" key="1">
    <citation type="submission" date="2018-08" db="EMBL/GenBank/DDBJ databases">
        <title>Genomic investigation of the strawberry pathogen Phytophthora fragariae indicates pathogenicity is determined by transcriptional variation in three key races.</title>
        <authorList>
            <person name="Adams T.M."/>
            <person name="Armitage A.D."/>
            <person name="Sobczyk M.K."/>
            <person name="Bates H.J."/>
            <person name="Dunwell J.M."/>
            <person name="Nellist C.F."/>
            <person name="Harrison R.J."/>
        </authorList>
    </citation>
    <scope>NUCLEOTIDE SEQUENCE [LARGE SCALE GENOMIC DNA]</scope>
    <source>
        <strain evidence="16 19">A4</strain>
        <strain evidence="15 20">BC-1</strain>
        <strain evidence="14 24">BC-23</strain>
        <strain evidence="13 18">NOV-27</strain>
        <strain evidence="12 21">NOV-5</strain>
        <strain evidence="10 22">NOV-71</strain>
        <strain evidence="8 17">NOV-9</strain>
        <strain evidence="11 25">ONT-3</strain>
        <strain evidence="9 23">SCRP245</strain>
    </source>
</reference>
<dbReference type="Proteomes" id="UP000441208">
    <property type="component" value="Unassembled WGS sequence"/>
</dbReference>
<evidence type="ECO:0000313" key="12">
    <source>
        <dbReference type="EMBL" id="KAE9148859.1"/>
    </source>
</evidence>
<dbReference type="GO" id="GO:0008017">
    <property type="term" value="F:microtubule binding"/>
    <property type="evidence" value="ECO:0007669"/>
    <property type="project" value="InterPro"/>
</dbReference>
<feature type="compositionally biased region" description="Polar residues" evidence="5">
    <location>
        <begin position="928"/>
        <end position="938"/>
    </location>
</feature>
<dbReference type="EMBL" id="QXGC01000263">
    <property type="protein sequence ID" value="KAE9242694.1"/>
    <property type="molecule type" value="Genomic_DNA"/>
</dbReference>
<evidence type="ECO:0000313" key="8">
    <source>
        <dbReference type="EMBL" id="KAE8941998.1"/>
    </source>
</evidence>
<feature type="coiled-coil region" evidence="4">
    <location>
        <begin position="689"/>
        <end position="779"/>
    </location>
</feature>
<dbReference type="InterPro" id="IPR043936">
    <property type="entry name" value="HOOK_N"/>
</dbReference>
<feature type="coiled-coil region" evidence="4">
    <location>
        <begin position="171"/>
        <end position="252"/>
    </location>
</feature>
<evidence type="ECO:0000313" key="21">
    <source>
        <dbReference type="Proteomes" id="UP000440732"/>
    </source>
</evidence>
<keyword evidence="2" id="KW-0963">Cytoplasm</keyword>
<dbReference type="Proteomes" id="UP000440732">
    <property type="component" value="Unassembled WGS sequence"/>
</dbReference>
<organism evidence="12 21">
    <name type="scientific">Phytophthora fragariae</name>
    <dbReference type="NCBI Taxonomy" id="53985"/>
    <lineage>
        <taxon>Eukaryota</taxon>
        <taxon>Sar</taxon>
        <taxon>Stramenopiles</taxon>
        <taxon>Oomycota</taxon>
        <taxon>Peronosporomycetes</taxon>
        <taxon>Peronosporales</taxon>
        <taxon>Peronosporaceae</taxon>
        <taxon>Phytophthora</taxon>
    </lineage>
</organism>
<dbReference type="EMBL" id="QXGE01000278">
    <property type="protein sequence ID" value="KAE9317528.1"/>
    <property type="molecule type" value="Genomic_DNA"/>
</dbReference>
<evidence type="ECO:0000313" key="16">
    <source>
        <dbReference type="EMBL" id="KAE9317528.1"/>
    </source>
</evidence>
<dbReference type="PANTHER" id="PTHR18947:SF28">
    <property type="entry name" value="GIRDIN, ISOFORM A"/>
    <property type="match status" value="1"/>
</dbReference>
<dbReference type="AlphaFoldDB" id="A0A6A3UBE8"/>
<feature type="coiled-coil region" evidence="4">
    <location>
        <begin position="553"/>
        <end position="587"/>
    </location>
</feature>
<comment type="caution">
    <text evidence="12">The sequence shown here is derived from an EMBL/GenBank/DDBJ whole genome shotgun (WGS) entry which is preliminary data.</text>
</comment>
<dbReference type="EMBL" id="QXFX01000275">
    <property type="protein sequence ID" value="KAE9122454.1"/>
    <property type="molecule type" value="Genomic_DNA"/>
</dbReference>
<feature type="domain" description="Hook C-terminal" evidence="6">
    <location>
        <begin position="180"/>
        <end position="474"/>
    </location>
</feature>
<name>A0A6A3UBE8_9STRA</name>
<protein>
    <recommendedName>
        <fullName evidence="26">Hook C-terminal domain-containing protein</fullName>
    </recommendedName>
</protein>
<gene>
    <name evidence="16" type="ORF">PF001_g6805</name>
    <name evidence="15" type="ORF">PF002_g8473</name>
    <name evidence="14" type="ORF">PF004_g6499</name>
    <name evidence="13" type="ORF">PF005_g7383</name>
    <name evidence="12" type="ORF">PF006_g6593</name>
    <name evidence="10" type="ORF">PF007_g7670</name>
    <name evidence="8" type="ORF">PF009_g8219</name>
    <name evidence="11" type="ORF">PF010_g6732</name>
    <name evidence="9" type="ORF">PF011_g6314</name>
</gene>
<evidence type="ECO:0000313" key="23">
    <source>
        <dbReference type="Proteomes" id="UP000460718"/>
    </source>
</evidence>
<dbReference type="InterPro" id="IPR036872">
    <property type="entry name" value="CH_dom_sf"/>
</dbReference>
<feature type="region of interest" description="Disordered" evidence="5">
    <location>
        <begin position="970"/>
        <end position="1090"/>
    </location>
</feature>
<dbReference type="PANTHER" id="PTHR18947">
    <property type="entry name" value="HOOK PROTEINS"/>
    <property type="match status" value="1"/>
</dbReference>
<dbReference type="Gene3D" id="1.10.418.10">
    <property type="entry name" value="Calponin-like domain"/>
    <property type="match status" value="1"/>
</dbReference>
<dbReference type="Proteomes" id="UP000433483">
    <property type="component" value="Unassembled WGS sequence"/>
</dbReference>
<keyword evidence="3 4" id="KW-0175">Coiled coil</keyword>
<evidence type="ECO:0000256" key="2">
    <source>
        <dbReference type="ARBA" id="ARBA00022490"/>
    </source>
</evidence>
<evidence type="ECO:0000256" key="4">
    <source>
        <dbReference type="SAM" id="Coils"/>
    </source>
</evidence>
<evidence type="ECO:0000313" key="15">
    <source>
        <dbReference type="EMBL" id="KAE9242980.1"/>
    </source>
</evidence>
<dbReference type="EMBL" id="QXGA01000268">
    <property type="protein sequence ID" value="KAE9148859.1"/>
    <property type="molecule type" value="Genomic_DNA"/>
</dbReference>
<dbReference type="EMBL" id="QXGF01000329">
    <property type="protein sequence ID" value="KAE8941998.1"/>
    <property type="molecule type" value="Genomic_DNA"/>
</dbReference>
<evidence type="ECO:0000313" key="20">
    <source>
        <dbReference type="Proteomes" id="UP000440367"/>
    </source>
</evidence>
<dbReference type="SUPFAM" id="SSF116907">
    <property type="entry name" value="Hook domain"/>
    <property type="match status" value="1"/>
</dbReference>
<dbReference type="Proteomes" id="UP000437068">
    <property type="component" value="Unassembled WGS sequence"/>
</dbReference>
<evidence type="ECO:0000256" key="1">
    <source>
        <dbReference type="ARBA" id="ARBA00004496"/>
    </source>
</evidence>
<evidence type="ECO:0000313" key="10">
    <source>
        <dbReference type="EMBL" id="KAE9121844.1"/>
    </source>
</evidence>
<evidence type="ECO:0000259" key="6">
    <source>
        <dbReference type="Pfam" id="PF05622"/>
    </source>
</evidence>
<dbReference type="GO" id="GO:0051959">
    <property type="term" value="F:dynein light intermediate chain binding"/>
    <property type="evidence" value="ECO:0007669"/>
    <property type="project" value="TreeGrafter"/>
</dbReference>
<dbReference type="InterPro" id="IPR008636">
    <property type="entry name" value="Hook_C"/>
</dbReference>
<evidence type="ECO:0008006" key="26">
    <source>
        <dbReference type="Google" id="ProtNLM"/>
    </source>
</evidence>
<dbReference type="EMBL" id="QXGB01000294">
    <property type="protein sequence ID" value="KAE9220696.1"/>
    <property type="molecule type" value="Genomic_DNA"/>
</dbReference>
<dbReference type="EMBL" id="QXFW01000264">
    <property type="protein sequence ID" value="KAE9018317.1"/>
    <property type="molecule type" value="Genomic_DNA"/>
</dbReference>
<accession>A0A6A3UBE8</accession>
<feature type="compositionally biased region" description="Basic and acidic residues" evidence="5">
    <location>
        <begin position="1080"/>
        <end position="1090"/>
    </location>
</feature>
<evidence type="ECO:0000313" key="9">
    <source>
        <dbReference type="EMBL" id="KAE9018317.1"/>
    </source>
</evidence>
<dbReference type="GO" id="GO:0005737">
    <property type="term" value="C:cytoplasm"/>
    <property type="evidence" value="ECO:0007669"/>
    <property type="project" value="UniProtKB-SubCell"/>
</dbReference>
<dbReference type="GO" id="GO:0030705">
    <property type="term" value="P:cytoskeleton-dependent intracellular transport"/>
    <property type="evidence" value="ECO:0007669"/>
    <property type="project" value="InterPro"/>
</dbReference>
<dbReference type="Proteomes" id="UP000460718">
    <property type="component" value="Unassembled WGS sequence"/>
</dbReference>
<evidence type="ECO:0000313" key="25">
    <source>
        <dbReference type="Proteomes" id="UP000488956"/>
    </source>
</evidence>
<sequence length="1090" mass="124307">MGPGDAEATSLMRWLGFYATDGQEDCVTIVLRLLELAFPAVFEDQKALNGWNAVVTVLEGFYETSLAVDVERLNDSSAEQLSGTLRTLLELVLAALVQCETKETFVKDILTMEDAVQADLMAIIEKVMARGVSILTDESSERPKGEEKKEKNAMESPGMGSPLYLSRNAALERTKRENGVLKEENVHLARQLEVATTKCGELEDEKKLLVGTIRQLKQQVDADALRQERSMRALYDERIQTLQHELSAAKAELLDKTVLANQVPMLQDEVDLLRPLAEKMAKMDTTVAKYKAKIDEMSGAKESLRRLEGTNAELIERNLVLESELAKAASWKRKLKEAKEANTAAEFRISELEALIARERKEFATVRAELETTQVALQETKALIAQLQESFGQQSSNDSESCSASAMSGGISEFNPELMQKLARMEYENAELKKQIDGETSARIDSLLDEIDDLTRLKKAFETKYFESEQAHQSTQTELKSTKDHLECLIAELQTQIHVAAEWKLCLEEDVSSHALEYQTLIEERDHLADELCRSNEQEHQLTQLLASRQRELTELHEVNQLLTERYDQLAQQHEYLARVKDDLEERLVQQIACTGMQLEDANAERIRFHECKARELSQVCRRYDEQVADTISRLTSLVDIKSAEIEQLTSKFQVYKIKNETERLELEATNLSTIQELDRYQELHSVSNADWTEKEETLRNRANELEKLCSEYKQQKQTLKATIKSQLQSNARLVEKNKDMKADIVEKRQTMSMLENTVTRLESKVALLEKERAHFTNQEERKRDVESGFSQFSYQLSMQVTLLVTELEKVLKESKELDLKLANCDCESRPPRQHGGSDSAQKAKNYYLTRIQQLEHDKQQIDQKRRELLLVNAKLIQEQKQLHVKNVSLANQVYNLQESLNHWRLREERRKKKEDRSSLQLEDKQSSSESSLALTGNQSIANEPLAKLEQHQDSKPTDELLDSKLETESRALASAPTQKESAYSTPVNETRSSNKPTPKSAARRKRRLEDDFTTPETVQPTRCAASATEPDFTDAKDFFSAKSPAQPAAFSSVPSSSERRSKRRLSRFITRNLTSNDQQSERPSECKQQ</sequence>
<feature type="compositionally biased region" description="Basic and acidic residues" evidence="5">
    <location>
        <begin position="909"/>
        <end position="927"/>
    </location>
</feature>
<dbReference type="OrthoDB" id="49395at2759"/>